<name>A0A1R3VCA5_9HYPH</name>
<evidence type="ECO:0000313" key="2">
    <source>
        <dbReference type="Proteomes" id="UP000188388"/>
    </source>
</evidence>
<reference evidence="2" key="1">
    <citation type="submission" date="2017-01" db="EMBL/GenBank/DDBJ databases">
        <authorList>
            <person name="Brunel B."/>
        </authorList>
    </citation>
    <scope>NUCLEOTIDE SEQUENCE [LARGE SCALE GENOMIC DNA]</scope>
</reference>
<organism evidence="1 2">
    <name type="scientific">Mesorhizobium prunaredense</name>
    <dbReference type="NCBI Taxonomy" id="1631249"/>
    <lineage>
        <taxon>Bacteria</taxon>
        <taxon>Pseudomonadati</taxon>
        <taxon>Pseudomonadota</taxon>
        <taxon>Alphaproteobacteria</taxon>
        <taxon>Hyphomicrobiales</taxon>
        <taxon>Phyllobacteriaceae</taxon>
        <taxon>Mesorhizobium</taxon>
    </lineage>
</organism>
<protein>
    <recommendedName>
        <fullName evidence="3">DUF4268 domain-containing protein</fullName>
    </recommendedName>
</protein>
<proteinExistence type="predicted"/>
<sequence length="158" mass="18009">MSEFDFGGRRASEFRQRGFWTLFAERHPEERPLMARRGPWFWQRGLPDFALVLSMYVAPAQNHVGVFFGRNEKFGATEAWSRLKPFQPAIEDKLKLRPEQSCEGLGINSLWRVNCFAEDNWPAMADWLVTEASRFERAVAEVLGEGGEAGSTIRVAVA</sequence>
<gene>
    <name evidence="1" type="ORF">BQ8794_40027</name>
</gene>
<dbReference type="EMBL" id="FTPD01000034">
    <property type="protein sequence ID" value="SIT57428.1"/>
    <property type="molecule type" value="Genomic_DNA"/>
</dbReference>
<keyword evidence="2" id="KW-1185">Reference proteome</keyword>
<dbReference type="STRING" id="1631249.BQ8794_40027"/>
<dbReference type="Proteomes" id="UP000188388">
    <property type="component" value="Unassembled WGS sequence"/>
</dbReference>
<dbReference type="RefSeq" id="WP_077380709.1">
    <property type="nucleotide sequence ID" value="NZ_FTPD01000034.1"/>
</dbReference>
<accession>A0A1R3VCA5</accession>
<dbReference type="AlphaFoldDB" id="A0A1R3VCA5"/>
<evidence type="ECO:0008006" key="3">
    <source>
        <dbReference type="Google" id="ProtNLM"/>
    </source>
</evidence>
<evidence type="ECO:0000313" key="1">
    <source>
        <dbReference type="EMBL" id="SIT57428.1"/>
    </source>
</evidence>